<dbReference type="SUPFAM" id="SSF53474">
    <property type="entry name" value="alpha/beta-Hydrolases"/>
    <property type="match status" value="1"/>
</dbReference>
<dbReference type="OrthoDB" id="6415022at2759"/>
<comment type="caution">
    <text evidence="2">The sequence shown here is derived from an EMBL/GenBank/DDBJ whole genome shotgun (WGS) entry which is preliminary data.</text>
</comment>
<organism evidence="2 3">
    <name type="scientific">Eumeta variegata</name>
    <name type="common">Bagworm moth</name>
    <name type="synonym">Eumeta japonica</name>
    <dbReference type="NCBI Taxonomy" id="151549"/>
    <lineage>
        <taxon>Eukaryota</taxon>
        <taxon>Metazoa</taxon>
        <taxon>Ecdysozoa</taxon>
        <taxon>Arthropoda</taxon>
        <taxon>Hexapoda</taxon>
        <taxon>Insecta</taxon>
        <taxon>Pterygota</taxon>
        <taxon>Neoptera</taxon>
        <taxon>Endopterygota</taxon>
        <taxon>Lepidoptera</taxon>
        <taxon>Glossata</taxon>
        <taxon>Ditrysia</taxon>
        <taxon>Tineoidea</taxon>
        <taxon>Psychidae</taxon>
        <taxon>Oiketicinae</taxon>
        <taxon>Eumeta</taxon>
    </lineage>
</organism>
<dbReference type="Proteomes" id="UP000299102">
    <property type="component" value="Unassembled WGS sequence"/>
</dbReference>
<keyword evidence="3" id="KW-1185">Reference proteome</keyword>
<reference evidence="2 3" key="1">
    <citation type="journal article" date="2019" name="Commun. Biol.">
        <title>The bagworm genome reveals a unique fibroin gene that provides high tensile strength.</title>
        <authorList>
            <person name="Kono N."/>
            <person name="Nakamura H."/>
            <person name="Ohtoshi R."/>
            <person name="Tomita M."/>
            <person name="Numata K."/>
            <person name="Arakawa K."/>
        </authorList>
    </citation>
    <scope>NUCLEOTIDE SEQUENCE [LARGE SCALE GENOMIC DNA]</scope>
</reference>
<dbReference type="GO" id="GO:0044545">
    <property type="term" value="C:NSL complex"/>
    <property type="evidence" value="ECO:0007669"/>
    <property type="project" value="TreeGrafter"/>
</dbReference>
<name>A0A4C1T9F1_EUMVA</name>
<feature type="compositionally biased region" description="Acidic residues" evidence="1">
    <location>
        <begin position="79"/>
        <end position="93"/>
    </location>
</feature>
<dbReference type="InterPro" id="IPR029058">
    <property type="entry name" value="AB_hydrolase_fold"/>
</dbReference>
<evidence type="ECO:0000256" key="1">
    <source>
        <dbReference type="SAM" id="MobiDB-lite"/>
    </source>
</evidence>
<evidence type="ECO:0000313" key="3">
    <source>
        <dbReference type="Proteomes" id="UP000299102"/>
    </source>
</evidence>
<dbReference type="EMBL" id="BGZK01000042">
    <property type="protein sequence ID" value="GBP10795.1"/>
    <property type="molecule type" value="Genomic_DNA"/>
</dbReference>
<protein>
    <submittedName>
        <fullName evidence="2">KAT8 regulatory NSL complex subunit 3</fullName>
    </submittedName>
</protein>
<evidence type="ECO:0000313" key="2">
    <source>
        <dbReference type="EMBL" id="GBP10795.1"/>
    </source>
</evidence>
<sequence length="619" mass="67599">MSFTLQENRSSVWMEHSYARARMCNGEDNIDGKINDMRGLLVRQIPHCPDCHPAMNPTESLDIEAIDPEAVPPSILSYDDSDEDNESDFVTDDDETSDWEEKILLLAPSSSHQRLATAILKILHSLRLARLATAPGAARVDVTRTHARQLRRVFAPFWGGEEPSDEQPVPWIHSVLNTNLPRVFALLYNKLVSELRRMVPRLCKRLTTERLPAPARDPPLLFGTGPRVEPASNRPLLIWIPSGHDRLDERWECRLRILLPVHRIPTPILVCSGVEAWCTGVVGAIRTALSALEAQTPHSILALGGVGAGAALALQLAGGVGSGAPRPLLLLAPPLLTAEGSRDTPDDPIADTPHPILFVVGQNAMQSNACTASNIVERRRAAGRRARLIVAGGADDLLRLKTRTRQHLRLPQHAFDAAIAEECARWIYEILEGDSAPPAKRMRPLSPVTLSVASTTMYQEPIQCLLVLLIHRLSYQVTKITDERNNSMVRCVRGVLTRGRGGTPVSYPLSRRRTTQAVPPPASAATPVTSIDLTGQEILDLPIVFADDDNEMTSDVLGTSPATVPLQPKPQVSIVTPKEQKYTKVIVAKRASGGGSAPGARPIIVRSGSSVRLIKKLHT</sequence>
<feature type="region of interest" description="Disordered" evidence="1">
    <location>
        <begin position="503"/>
        <end position="527"/>
    </location>
</feature>
<dbReference type="Gene3D" id="3.40.50.1820">
    <property type="entry name" value="alpha/beta hydrolase"/>
    <property type="match status" value="1"/>
</dbReference>
<dbReference type="PANTHER" id="PTHR13136:SF16">
    <property type="entry name" value="KAT8 REGULATORY NSL COMPLEX SUBUNIT 3"/>
    <property type="match status" value="1"/>
</dbReference>
<feature type="region of interest" description="Disordered" evidence="1">
    <location>
        <begin position="72"/>
        <end position="93"/>
    </location>
</feature>
<accession>A0A4C1T9F1</accession>
<dbReference type="InterPro" id="IPR026555">
    <property type="entry name" value="NSL3/Tex30"/>
</dbReference>
<dbReference type="GO" id="GO:0045944">
    <property type="term" value="P:positive regulation of transcription by RNA polymerase II"/>
    <property type="evidence" value="ECO:0007669"/>
    <property type="project" value="TreeGrafter"/>
</dbReference>
<proteinExistence type="predicted"/>
<dbReference type="STRING" id="151549.A0A4C1T9F1"/>
<dbReference type="PANTHER" id="PTHR13136">
    <property type="entry name" value="TESTIS DEVELOPMENT PROTEIN PRTD"/>
    <property type="match status" value="1"/>
</dbReference>
<dbReference type="AlphaFoldDB" id="A0A4C1T9F1"/>
<gene>
    <name evidence="2" type="primary">kansl3</name>
    <name evidence="2" type="ORF">EVAR_6338_1</name>
</gene>